<reference evidence="1 2" key="1">
    <citation type="submission" date="2016-10" db="EMBL/GenBank/DDBJ databases">
        <authorList>
            <person name="de Groot N.N."/>
        </authorList>
    </citation>
    <scope>NUCLEOTIDE SEQUENCE [LARGE SCALE GENOMIC DNA]</scope>
    <source>
        <strain evidence="1 2">Nl7</strain>
    </source>
</reference>
<accession>A0A1I0FW44</accession>
<proteinExistence type="predicted"/>
<dbReference type="AlphaFoldDB" id="A0A1I0FW44"/>
<dbReference type="Proteomes" id="UP000183339">
    <property type="component" value="Unassembled WGS sequence"/>
</dbReference>
<protein>
    <submittedName>
        <fullName evidence="1">Uncharacterized protein</fullName>
    </submittedName>
</protein>
<organism evidence="1 2">
    <name type="scientific">Nitrosospira multiformis</name>
    <dbReference type="NCBI Taxonomy" id="1231"/>
    <lineage>
        <taxon>Bacteria</taxon>
        <taxon>Pseudomonadati</taxon>
        <taxon>Pseudomonadota</taxon>
        <taxon>Betaproteobacteria</taxon>
        <taxon>Nitrosomonadales</taxon>
        <taxon>Nitrosomonadaceae</taxon>
        <taxon>Nitrosospira</taxon>
    </lineage>
</organism>
<evidence type="ECO:0000313" key="1">
    <source>
        <dbReference type="EMBL" id="SET62565.1"/>
    </source>
</evidence>
<evidence type="ECO:0000313" key="2">
    <source>
        <dbReference type="Proteomes" id="UP000183339"/>
    </source>
</evidence>
<name>A0A1I0FW44_9PROT</name>
<dbReference type="EMBL" id="FOHI01000010">
    <property type="protein sequence ID" value="SET62565.1"/>
    <property type="molecule type" value="Genomic_DNA"/>
</dbReference>
<sequence>MFHTVFQAIATDNSRKSGKTVSETAREDYLYWKRGSHGSLLKFELPAVMPLLRLRENVFRLQSVAVNAEHPLFPFSFQFQPCDVTLDQGQHIFPCIDKLATDALGLEIMYESGISRFHADYPHGYINRPDIR</sequence>
<gene>
    <name evidence="1" type="ORF">SAMN05216412_11086</name>
</gene>